<gene>
    <name evidence="1" type="ORF">EH240_03910</name>
</gene>
<dbReference type="EMBL" id="RQXT01000003">
    <property type="protein sequence ID" value="RRI06530.1"/>
    <property type="molecule type" value="Genomic_DNA"/>
</dbReference>
<organism evidence="1 2">
    <name type="scientific">Mesorhizobium tamadayense</name>
    <dbReference type="NCBI Taxonomy" id="425306"/>
    <lineage>
        <taxon>Bacteria</taxon>
        <taxon>Pseudomonadati</taxon>
        <taxon>Pseudomonadota</taxon>
        <taxon>Alphaproteobacteria</taxon>
        <taxon>Hyphomicrobiales</taxon>
        <taxon>Phyllobacteriaceae</taxon>
        <taxon>Mesorhizobium</taxon>
    </lineage>
</organism>
<dbReference type="OrthoDB" id="8093962at2"/>
<sequence>MPTAANPVSKFRSPATVAVDNLLRKTLRVSDPRDPDQIANALLSFYPDEADRDRRERAGLPYSSVPDYVPLAKNSGPSSVELAQAQDDLERDLQTLSTSSPLKDIRIEMIGWGRSIRQIATEGLAAARLALDSVNHDRAMSARRQLGEYSRLARYVGTLTDGSAILFRRFAQSCDVLAGLILVAIGEGLASSGITRSTSIVRSAAGELQARRNAVIMALRSLTGSVESSLGQEDWPRGIEAYRNLVRQLEEGGQADLRALLEESALSQAMDDLVDLSTGASVEGLRELSTASAMLVHRFQRLIQFGQSIHVPIKIPITFGSPESPPLVAFVSSLQLFVDAFVSQGSSRLLYVARPPIIVYGLYGAGGADTGADRLMKLTIARGLLLEQVDCFAGCGCDDDEINCQVLLDYMLFLVDRAIDLYAVGTDPDGVGEQEKRAAAVGLAVGAVLALTDQANNPPLLECELSVKLRETLGDISRELLGPFAGLVPPPGDASQALMVRELRIFYQAESQTERLVRSLTPQCGFDVFNYSNSNHSLIRWMIRWILNNTLQEPNVDLPNPVQMPSPIASSMASMGQNRPDFWSAG</sequence>
<evidence type="ECO:0000313" key="2">
    <source>
        <dbReference type="Proteomes" id="UP000273786"/>
    </source>
</evidence>
<evidence type="ECO:0000313" key="1">
    <source>
        <dbReference type="EMBL" id="RRI06530.1"/>
    </source>
</evidence>
<protein>
    <submittedName>
        <fullName evidence="1">Uncharacterized protein</fullName>
    </submittedName>
</protein>
<reference evidence="1 2" key="1">
    <citation type="submission" date="2018-11" db="EMBL/GenBank/DDBJ databases">
        <title>the genome of Mesorhizobium tamadayense DSM 28320.</title>
        <authorList>
            <person name="Gao J."/>
        </authorList>
    </citation>
    <scope>NUCLEOTIDE SEQUENCE [LARGE SCALE GENOMIC DNA]</scope>
    <source>
        <strain evidence="1 2">DSM 28320</strain>
    </source>
</reference>
<dbReference type="Proteomes" id="UP000273786">
    <property type="component" value="Unassembled WGS sequence"/>
</dbReference>
<keyword evidence="2" id="KW-1185">Reference proteome</keyword>
<comment type="caution">
    <text evidence="1">The sequence shown here is derived from an EMBL/GenBank/DDBJ whole genome shotgun (WGS) entry which is preliminary data.</text>
</comment>
<name>A0A3P3G6Q8_9HYPH</name>
<proteinExistence type="predicted"/>
<dbReference type="AlphaFoldDB" id="A0A3P3G6Q8"/>
<accession>A0A3P3G6Q8</accession>